<sequence>MKRLFFTCLWIVCAVTVMAQTDFRHLSYNEAIAAAKAEKKMVFIDFYTSWCGPCKMMMKNVFPQKSVGDYLNARFVCIKIDAEKGEGVELAKRYRVTAYPTFIGIDTGEKEVMRKVGAASSDDFIAEIERQINPDKSPERLKERYESGERTADLIAAYAALKISESRAGRKPDETKKQEAFRMVDDYFNGLKHADRLAAENLFVYTSYIESTTDPKARFMITHREKFAPEIRDDIRNLIAKLYEIQVINYLTCRVPYNGQEYRQMKQDFQELGLNTDGVYSPVFELIESHAAGDGNAYMDVLEKEYPRLSDNQKKVFLTSLSSVFGTQDEAVKKRASRFIRSLLADMDANTLMWTAMELGKLEGTMGH</sequence>
<dbReference type="Gene3D" id="3.40.30.10">
    <property type="entry name" value="Glutaredoxin"/>
    <property type="match status" value="1"/>
</dbReference>
<feature type="domain" description="Thioredoxin" evidence="3">
    <location>
        <begin position="6"/>
        <end position="133"/>
    </location>
</feature>
<dbReference type="PROSITE" id="PS51352">
    <property type="entry name" value="THIOREDOXIN_2"/>
    <property type="match status" value="1"/>
</dbReference>
<dbReference type="InterPro" id="IPR013766">
    <property type="entry name" value="Thioredoxin_domain"/>
</dbReference>
<dbReference type="Pfam" id="PF00085">
    <property type="entry name" value="Thioredoxin"/>
    <property type="match status" value="1"/>
</dbReference>
<keyword evidence="1" id="KW-0676">Redox-active center</keyword>
<comment type="caution">
    <text evidence="4">The sequence shown here is derived from an EMBL/GenBank/DDBJ whole genome shotgun (WGS) entry which is preliminary data.</text>
</comment>
<dbReference type="InterPro" id="IPR017937">
    <property type="entry name" value="Thioredoxin_CS"/>
</dbReference>
<name>A0AAW6FH96_9BACT</name>
<accession>A0AAW6FH96</accession>
<evidence type="ECO:0000256" key="1">
    <source>
        <dbReference type="ARBA" id="ARBA00023284"/>
    </source>
</evidence>
<dbReference type="SUPFAM" id="SSF52833">
    <property type="entry name" value="Thioredoxin-like"/>
    <property type="match status" value="1"/>
</dbReference>
<dbReference type="RefSeq" id="WP_272055075.1">
    <property type="nucleotide sequence ID" value="NZ_JAQMRB010000039.1"/>
</dbReference>
<keyword evidence="2" id="KW-0732">Signal</keyword>
<gene>
    <name evidence="4" type="ORF">PN645_05785</name>
</gene>
<evidence type="ECO:0000313" key="4">
    <source>
        <dbReference type="EMBL" id="MDB9222516.1"/>
    </source>
</evidence>
<reference evidence="4" key="1">
    <citation type="submission" date="2023-01" db="EMBL/GenBank/DDBJ databases">
        <title>Human gut microbiome strain richness.</title>
        <authorList>
            <person name="Chen-Liaw A."/>
        </authorList>
    </citation>
    <scope>NUCLEOTIDE SEQUENCE</scope>
    <source>
        <strain evidence="4">RTP21484st1_B7_RTP21484_190118</strain>
    </source>
</reference>
<dbReference type="AlphaFoldDB" id="A0AAW6FH96"/>
<feature type="chain" id="PRO_5044014839" evidence="2">
    <location>
        <begin position="20"/>
        <end position="368"/>
    </location>
</feature>
<evidence type="ECO:0000256" key="2">
    <source>
        <dbReference type="SAM" id="SignalP"/>
    </source>
</evidence>
<dbReference type="EMBL" id="JAQMRD010000005">
    <property type="protein sequence ID" value="MDB9222516.1"/>
    <property type="molecule type" value="Genomic_DNA"/>
</dbReference>
<dbReference type="PROSITE" id="PS00194">
    <property type="entry name" value="THIOREDOXIN_1"/>
    <property type="match status" value="1"/>
</dbReference>
<dbReference type="InterPro" id="IPR036249">
    <property type="entry name" value="Thioredoxin-like_sf"/>
</dbReference>
<evidence type="ECO:0000259" key="3">
    <source>
        <dbReference type="PROSITE" id="PS51352"/>
    </source>
</evidence>
<dbReference type="GO" id="GO:0045454">
    <property type="term" value="P:cell redox homeostasis"/>
    <property type="evidence" value="ECO:0007669"/>
    <property type="project" value="TreeGrafter"/>
</dbReference>
<dbReference type="GO" id="GO:0015035">
    <property type="term" value="F:protein-disulfide reductase activity"/>
    <property type="evidence" value="ECO:0007669"/>
    <property type="project" value="TreeGrafter"/>
</dbReference>
<feature type="signal peptide" evidence="2">
    <location>
        <begin position="1"/>
        <end position="19"/>
    </location>
</feature>
<protein>
    <submittedName>
        <fullName evidence="4">Thioredoxin family protein</fullName>
    </submittedName>
</protein>
<dbReference type="PANTHER" id="PTHR32234">
    <property type="entry name" value="THIOL:DISULFIDE INTERCHANGE PROTEIN DSBD"/>
    <property type="match status" value="1"/>
</dbReference>
<dbReference type="CDD" id="cd02947">
    <property type="entry name" value="TRX_family"/>
    <property type="match status" value="1"/>
</dbReference>
<dbReference type="Proteomes" id="UP001212263">
    <property type="component" value="Unassembled WGS sequence"/>
</dbReference>
<dbReference type="PANTHER" id="PTHR32234:SF0">
    <property type="entry name" value="THIOL:DISULFIDE INTERCHANGE PROTEIN DSBD"/>
    <property type="match status" value="1"/>
</dbReference>
<evidence type="ECO:0000313" key="5">
    <source>
        <dbReference type="Proteomes" id="UP001212263"/>
    </source>
</evidence>
<proteinExistence type="predicted"/>
<organism evidence="4 5">
    <name type="scientific">Odoribacter splanchnicus</name>
    <dbReference type="NCBI Taxonomy" id="28118"/>
    <lineage>
        <taxon>Bacteria</taxon>
        <taxon>Pseudomonadati</taxon>
        <taxon>Bacteroidota</taxon>
        <taxon>Bacteroidia</taxon>
        <taxon>Bacteroidales</taxon>
        <taxon>Odoribacteraceae</taxon>
        <taxon>Odoribacter</taxon>
    </lineage>
</organism>